<evidence type="ECO:0000313" key="6">
    <source>
        <dbReference type="Proteomes" id="UP000233220"/>
    </source>
</evidence>
<evidence type="ECO:0000313" key="5">
    <source>
        <dbReference type="Ensembl" id="ENSSBOP00000036534.1"/>
    </source>
</evidence>
<dbReference type="Proteomes" id="UP000233220">
    <property type="component" value="Unplaced"/>
</dbReference>
<dbReference type="FunFam" id="1.20.1420.10:FF:000002">
    <property type="entry name" value="Talin 2"/>
    <property type="match status" value="1"/>
</dbReference>
<dbReference type="Pfam" id="PF01608">
    <property type="entry name" value="I_LWEQ"/>
    <property type="match status" value="1"/>
</dbReference>
<dbReference type="InterPro" id="IPR002558">
    <property type="entry name" value="ILWEQ_dom"/>
</dbReference>
<dbReference type="GO" id="GO:0051015">
    <property type="term" value="F:actin filament binding"/>
    <property type="evidence" value="ECO:0007669"/>
    <property type="project" value="InterPro"/>
</dbReference>
<name>A0A2K6UX93_SAIBB</name>
<dbReference type="CDD" id="cd12150">
    <property type="entry name" value="talin-RS"/>
    <property type="match status" value="1"/>
</dbReference>
<dbReference type="InterPro" id="IPR035964">
    <property type="entry name" value="I/LWEQ_dom_sf"/>
</dbReference>
<comment type="subcellular location">
    <subcellularLocation>
        <location evidence="1">Cytoplasm</location>
    </subcellularLocation>
</comment>
<feature type="domain" description="I/LWEQ" evidence="4">
    <location>
        <begin position="920"/>
        <end position="1160"/>
    </location>
</feature>
<sequence>MCTQQAPGQKECDNALRELETVRELLENPVQPVNDMSYFGCLDSVMENSKVLGEAMTGISQNAKNGNLPEFGEAISTASKALCGFTEAAAQAAYLVGVSDPNSQAGQQGLVEPTQFARANQAIQMACQSLGEPGCTQAQVLSAATIVAKHTSALCNSCRLASARTANPTAKRQFVQSAKEVANSTANLVKTIKALDGAFTEENRAQCRAATAPLLEAVDNLSAFASNPEFSSIPAQISPEGRAAMEPIVISAKTMLESAGGLIQTARALAVNPRDPPRWSVLAGHSRTVSDSIKKLITSMRDKAPGQLECETAIAALNSCLRDLDQASLAAVSQQLAPREGISQEVRGKGLYGKMRLGRKMSDLRKMGDDRGHQRPGMCQGRLGYSYFEPLTLAAVGAASKTLSHPQQMALLDQTKTLAESALQLLYTAKEAGGNPKQAAHTQEALEEAVQMMTEAVEDLTTTLNEAASAAGVVGGMVDSITQAINQLDEGPMGEPEGSFVDYQTTMVRTAKAIAVTVQEMVSLVPLVKSISLSLGSQIGSHIKHRVQELGHGCAALVTKAGALQCNPSDAYTKKELIECARRVSEKVSHVLAALQAGNRGTQACITAASAVSGIIADLDTTIMFATAGTLNREGAETFADHREGILKTAKVLVEDTKVLVQNAAGSQEKLAQAAQSSVATITRLADVVKLGAASLGAEDPETQVVLINAVKDVAKALGDLISATKAAAGKVGDDPAVWQLKNSAKVMVTNVTSLLKTVKAVEDEATKGTRALEATTEHIRQELAVFCSPEPPAKTSTPEDFIRMTKGITMATAKAVAAGNSCRQEDVIATANLSRRAIADMLRACKEAAYHPEVAPDVRLRALHYGRECANGYLELLDHVLLTLQKPSPELKQQLTGHSKRVAGSVTELIQAAEAMKGTEWVDPEDPTVIAENELLGAAAAIEAAAKKLEQLKPRAKPKEADESLNFEEQILEAAKSIAAATSALVKAASAAQRELVAQGKVGAIPANALDDGQWSQGLISAARMVAAATNNLCEAANAAVQGHASQEKLISSAKQVAASTAQLLVACKVKADQDSEAMKRLQAAGNAVKRASDNLVKAAQKAAAFEDQENETVVVKEKMVGGIAQIIAAQEEMLRKERELEEARKRLAQIRQQQYKFLPSELRDEH</sequence>
<organism evidence="5 6">
    <name type="scientific">Saimiri boliviensis boliviensis</name>
    <name type="common">Bolivian squirrel monkey</name>
    <dbReference type="NCBI Taxonomy" id="39432"/>
    <lineage>
        <taxon>Eukaryota</taxon>
        <taxon>Metazoa</taxon>
        <taxon>Chordata</taxon>
        <taxon>Craniata</taxon>
        <taxon>Vertebrata</taxon>
        <taxon>Euteleostomi</taxon>
        <taxon>Mammalia</taxon>
        <taxon>Eutheria</taxon>
        <taxon>Euarchontoglires</taxon>
        <taxon>Primates</taxon>
        <taxon>Haplorrhini</taxon>
        <taxon>Platyrrhini</taxon>
        <taxon>Cebidae</taxon>
        <taxon>Saimiriinae</taxon>
        <taxon>Saimiri</taxon>
    </lineage>
</organism>
<dbReference type="FunFam" id="1.20.1410.10:FF:000001">
    <property type="entry name" value="Talin 2"/>
    <property type="match status" value="1"/>
</dbReference>
<dbReference type="GO" id="GO:0030036">
    <property type="term" value="P:actin cytoskeleton organization"/>
    <property type="evidence" value="ECO:0007669"/>
    <property type="project" value="TreeGrafter"/>
</dbReference>
<dbReference type="InterPro" id="IPR054082">
    <property type="entry name" value="Talin_IBS2B"/>
</dbReference>
<keyword evidence="3" id="KW-0175">Coiled coil</keyword>
<gene>
    <name evidence="5" type="primary">TLN1</name>
</gene>
<dbReference type="AlphaFoldDB" id="A0A2K6UX93"/>
<dbReference type="Gene3D" id="1.20.1410.10">
    <property type="entry name" value="I/LWEQ domain"/>
    <property type="match status" value="1"/>
</dbReference>
<feature type="coiled-coil region" evidence="3">
    <location>
        <begin position="1090"/>
        <end position="1155"/>
    </location>
</feature>
<dbReference type="FunFam" id="1.20.1420.10:FF:000007">
    <property type="entry name" value="Talin 2"/>
    <property type="match status" value="1"/>
</dbReference>
<dbReference type="Pfam" id="PF21865">
    <property type="entry name" value="TLN1-like_RS"/>
    <property type="match status" value="2"/>
</dbReference>
<dbReference type="GO" id="GO:0005737">
    <property type="term" value="C:cytoplasm"/>
    <property type="evidence" value="ECO:0007669"/>
    <property type="project" value="UniProtKB-SubCell"/>
</dbReference>
<dbReference type="GeneTree" id="ENSGT00940000157006"/>
<dbReference type="SUPFAM" id="SSF109885">
    <property type="entry name" value="I/LWEQ domain"/>
    <property type="match status" value="2"/>
</dbReference>
<accession>A0A2K6UX93</accession>
<dbReference type="GO" id="GO:0005886">
    <property type="term" value="C:plasma membrane"/>
    <property type="evidence" value="ECO:0007669"/>
    <property type="project" value="TreeGrafter"/>
</dbReference>
<dbReference type="SUPFAM" id="SSF47220">
    <property type="entry name" value="alpha-catenin/vinculin-like"/>
    <property type="match status" value="2"/>
</dbReference>
<protein>
    <submittedName>
        <fullName evidence="5">Talin 1</fullName>
    </submittedName>
</protein>
<evidence type="ECO:0000256" key="3">
    <source>
        <dbReference type="SAM" id="Coils"/>
    </source>
</evidence>
<dbReference type="InterPro" id="IPR037438">
    <property type="entry name" value="Talin1/2-RS"/>
</dbReference>
<dbReference type="FunFam" id="1.20.120.230:FF:000002">
    <property type="entry name" value="Talin 2"/>
    <property type="match status" value="1"/>
</dbReference>
<dbReference type="PANTHER" id="PTHR19981:SF7">
    <property type="entry name" value="TALIN-1"/>
    <property type="match status" value="1"/>
</dbReference>
<dbReference type="Pfam" id="PF21896">
    <property type="entry name" value="Talin_IBS2B"/>
    <property type="match status" value="2"/>
</dbReference>
<reference evidence="5" key="1">
    <citation type="submission" date="2025-08" db="UniProtKB">
        <authorList>
            <consortium name="Ensembl"/>
        </authorList>
    </citation>
    <scope>IDENTIFICATION</scope>
</reference>
<dbReference type="InterPro" id="IPR054060">
    <property type="entry name" value="TLN1-like_RS"/>
</dbReference>
<reference evidence="5" key="2">
    <citation type="submission" date="2025-09" db="UniProtKB">
        <authorList>
            <consortium name="Ensembl"/>
        </authorList>
    </citation>
    <scope>IDENTIFICATION</scope>
</reference>
<dbReference type="Gene3D" id="1.20.1420.10">
    <property type="entry name" value="Talin, central domain"/>
    <property type="match status" value="4"/>
</dbReference>
<dbReference type="GO" id="GO:0005178">
    <property type="term" value="F:integrin binding"/>
    <property type="evidence" value="ECO:0007669"/>
    <property type="project" value="TreeGrafter"/>
</dbReference>
<dbReference type="PANTHER" id="PTHR19981">
    <property type="entry name" value="TALIN"/>
    <property type="match status" value="1"/>
</dbReference>
<keyword evidence="2" id="KW-0963">Cytoplasm</keyword>
<evidence type="ECO:0000256" key="1">
    <source>
        <dbReference type="ARBA" id="ARBA00004496"/>
    </source>
</evidence>
<proteinExistence type="predicted"/>
<keyword evidence="6" id="KW-1185">Reference proteome</keyword>
<evidence type="ECO:0000256" key="2">
    <source>
        <dbReference type="ARBA" id="ARBA00022490"/>
    </source>
</evidence>
<dbReference type="GO" id="GO:0005925">
    <property type="term" value="C:focal adhesion"/>
    <property type="evidence" value="ECO:0007669"/>
    <property type="project" value="TreeGrafter"/>
</dbReference>
<dbReference type="GO" id="GO:0098609">
    <property type="term" value="P:cell-cell adhesion"/>
    <property type="evidence" value="ECO:0007669"/>
    <property type="project" value="TreeGrafter"/>
</dbReference>
<dbReference type="SMART" id="SM00307">
    <property type="entry name" value="ILWEQ"/>
    <property type="match status" value="1"/>
</dbReference>
<dbReference type="Pfam" id="PF08913">
    <property type="entry name" value="VBS"/>
    <property type="match status" value="2"/>
</dbReference>
<dbReference type="Gene3D" id="1.20.120.230">
    <property type="entry name" value="Alpha-catenin/vinculin-like"/>
    <property type="match status" value="3"/>
</dbReference>
<evidence type="ECO:0000259" key="4">
    <source>
        <dbReference type="PROSITE" id="PS50945"/>
    </source>
</evidence>
<dbReference type="InterPro" id="IPR015009">
    <property type="entry name" value="Vinculin-bd_dom"/>
</dbReference>
<dbReference type="InterPro" id="IPR036723">
    <property type="entry name" value="Alpha-catenin/vinculin-like_sf"/>
</dbReference>
<dbReference type="Ensembl" id="ENSSBOT00000053467.1">
    <property type="protein sequence ID" value="ENSSBOP00000036534.1"/>
    <property type="gene ID" value="ENSSBOG00000034334.1"/>
</dbReference>
<dbReference type="PROSITE" id="PS50945">
    <property type="entry name" value="I_LWEQ"/>
    <property type="match status" value="1"/>
</dbReference>